<evidence type="ECO:0000256" key="3">
    <source>
        <dbReference type="ARBA" id="ARBA00022833"/>
    </source>
</evidence>
<evidence type="ECO:0000256" key="5">
    <source>
        <dbReference type="SAM" id="MobiDB-lite"/>
    </source>
</evidence>
<dbReference type="Pfam" id="PF18345">
    <property type="entry name" value="zf_CCCH_4"/>
    <property type="match status" value="1"/>
</dbReference>
<dbReference type="OrthoDB" id="5395350at2759"/>
<dbReference type="InterPro" id="IPR000571">
    <property type="entry name" value="Znf_CCCH"/>
</dbReference>
<dbReference type="SMART" id="SM00356">
    <property type="entry name" value="ZnF_C3H1"/>
    <property type="match status" value="3"/>
</dbReference>
<keyword evidence="2 4" id="KW-0863">Zinc-finger</keyword>
<feature type="region of interest" description="Disordered" evidence="5">
    <location>
        <begin position="73"/>
        <end position="100"/>
    </location>
</feature>
<sequence>MMDPAIGAGAQQKDSGHDGGVQQDCHFFLKTGCRRGAECKFRHSEVAKANPVPCRYWPMGTCKSGSACAFVHSGPPPAAQQQAPPQQQQHAQQQQQPAPSGGLRTCIYFAQGNCANGDACPYVHCMAPAVQPENPMRALRELSSGREMKGSGAGRGGGRGRNGSGLDRSGGGGGVAGGSGGGGRQQGQAAAAAAAAAPAPVQQEAGVDVDTLPMGTVVMRPGGPRIMTP</sequence>
<keyword evidence="3 4" id="KW-0862">Zinc</keyword>
<evidence type="ECO:0000313" key="7">
    <source>
        <dbReference type="EMBL" id="KAG5191424.1"/>
    </source>
</evidence>
<feature type="domain" description="C3H1-type" evidence="6">
    <location>
        <begin position="48"/>
        <end position="75"/>
    </location>
</feature>
<keyword evidence="8" id="KW-1185">Reference proteome</keyword>
<dbReference type="AlphaFoldDB" id="A0A836CN26"/>
<feature type="compositionally biased region" description="Low complexity" evidence="5">
    <location>
        <begin position="186"/>
        <end position="195"/>
    </location>
</feature>
<dbReference type="Pfam" id="PF15663">
    <property type="entry name" value="zf-CCCH_3"/>
    <property type="match status" value="1"/>
</dbReference>
<accession>A0A836CN26</accession>
<dbReference type="EMBL" id="JAFCMP010000020">
    <property type="protein sequence ID" value="KAG5191424.1"/>
    <property type="molecule type" value="Genomic_DNA"/>
</dbReference>
<feature type="zinc finger region" description="C3H1-type" evidence="4">
    <location>
        <begin position="100"/>
        <end position="127"/>
    </location>
</feature>
<dbReference type="PROSITE" id="PS50103">
    <property type="entry name" value="ZF_C3H1"/>
    <property type="match status" value="3"/>
</dbReference>
<feature type="compositionally biased region" description="Gly residues" evidence="5">
    <location>
        <begin position="151"/>
        <end position="185"/>
    </location>
</feature>
<feature type="zinc finger region" description="C3H1-type" evidence="4">
    <location>
        <begin position="19"/>
        <end position="46"/>
    </location>
</feature>
<keyword evidence="1 4" id="KW-0479">Metal-binding</keyword>
<evidence type="ECO:0000256" key="4">
    <source>
        <dbReference type="PROSITE-ProRule" id="PRU00723"/>
    </source>
</evidence>
<feature type="zinc finger region" description="C3H1-type" evidence="4">
    <location>
        <begin position="48"/>
        <end position="75"/>
    </location>
</feature>
<dbReference type="InterPro" id="IPR036855">
    <property type="entry name" value="Znf_CCCH_sf"/>
</dbReference>
<dbReference type="PANTHER" id="PTHR15725">
    <property type="entry name" value="ZN-FINGER, C-X8-C-X5-C-X3-H TYPE-CONTAINING"/>
    <property type="match status" value="1"/>
</dbReference>
<dbReference type="GO" id="GO:0008270">
    <property type="term" value="F:zinc ion binding"/>
    <property type="evidence" value="ECO:0007669"/>
    <property type="project" value="UniProtKB-KW"/>
</dbReference>
<feature type="region of interest" description="Disordered" evidence="5">
    <location>
        <begin position="145"/>
        <end position="195"/>
    </location>
</feature>
<name>A0A836CN26_9STRA</name>
<feature type="domain" description="C3H1-type" evidence="6">
    <location>
        <begin position="19"/>
        <end position="46"/>
    </location>
</feature>
<protein>
    <recommendedName>
        <fullName evidence="6">C3H1-type domain-containing protein</fullName>
    </recommendedName>
</protein>
<dbReference type="InterPro" id="IPR041686">
    <property type="entry name" value="Znf-CCCH_3"/>
</dbReference>
<evidence type="ECO:0000256" key="1">
    <source>
        <dbReference type="ARBA" id="ARBA00022723"/>
    </source>
</evidence>
<dbReference type="PANTHER" id="PTHR15725:SF14">
    <property type="entry name" value="ZINC FINGER CCCH DOMAIN-CONTAINING PROTEIN 11A"/>
    <property type="match status" value="1"/>
</dbReference>
<evidence type="ECO:0000313" key="8">
    <source>
        <dbReference type="Proteomes" id="UP000664859"/>
    </source>
</evidence>
<dbReference type="Gene3D" id="3.30.1370.210">
    <property type="match status" value="1"/>
</dbReference>
<proteinExistence type="predicted"/>
<gene>
    <name evidence="7" type="ORF">JKP88DRAFT_266587</name>
</gene>
<dbReference type="Proteomes" id="UP000664859">
    <property type="component" value="Unassembled WGS sequence"/>
</dbReference>
<evidence type="ECO:0000256" key="2">
    <source>
        <dbReference type="ARBA" id="ARBA00022771"/>
    </source>
</evidence>
<comment type="caution">
    <text evidence="7">The sequence shown here is derived from an EMBL/GenBank/DDBJ whole genome shotgun (WGS) entry which is preliminary data.</text>
</comment>
<feature type="domain" description="C3H1-type" evidence="6">
    <location>
        <begin position="100"/>
        <end position="127"/>
    </location>
</feature>
<feature type="non-terminal residue" evidence="7">
    <location>
        <position position="229"/>
    </location>
</feature>
<organism evidence="7 8">
    <name type="scientific">Tribonema minus</name>
    <dbReference type="NCBI Taxonomy" id="303371"/>
    <lineage>
        <taxon>Eukaryota</taxon>
        <taxon>Sar</taxon>
        <taxon>Stramenopiles</taxon>
        <taxon>Ochrophyta</taxon>
        <taxon>PX clade</taxon>
        <taxon>Xanthophyceae</taxon>
        <taxon>Tribonematales</taxon>
        <taxon>Tribonemataceae</taxon>
        <taxon>Tribonema</taxon>
    </lineage>
</organism>
<feature type="compositionally biased region" description="Low complexity" evidence="5">
    <location>
        <begin position="79"/>
        <end position="99"/>
    </location>
</feature>
<dbReference type="SUPFAM" id="SSF90229">
    <property type="entry name" value="CCCH zinc finger"/>
    <property type="match status" value="2"/>
</dbReference>
<evidence type="ECO:0000259" key="6">
    <source>
        <dbReference type="PROSITE" id="PS50103"/>
    </source>
</evidence>
<reference evidence="7" key="1">
    <citation type="submission" date="2021-02" db="EMBL/GenBank/DDBJ databases">
        <title>First Annotated Genome of the Yellow-green Alga Tribonema minus.</title>
        <authorList>
            <person name="Mahan K.M."/>
        </authorList>
    </citation>
    <scope>NUCLEOTIDE SEQUENCE</scope>
    <source>
        <strain evidence="7">UTEX B ZZ1240</strain>
    </source>
</reference>